<evidence type="ECO:0000256" key="5">
    <source>
        <dbReference type="ARBA" id="ARBA00022741"/>
    </source>
</evidence>
<comment type="catalytic activity">
    <reaction evidence="9 10 11">
        <text>tRNA(Lys) + L-lysine + ATP = L-lysyl-tRNA(Lys) + AMP + diphosphate</text>
        <dbReference type="Rhea" id="RHEA:20792"/>
        <dbReference type="Rhea" id="RHEA-COMP:9696"/>
        <dbReference type="Rhea" id="RHEA-COMP:9697"/>
        <dbReference type="ChEBI" id="CHEBI:30616"/>
        <dbReference type="ChEBI" id="CHEBI:32551"/>
        <dbReference type="ChEBI" id="CHEBI:33019"/>
        <dbReference type="ChEBI" id="CHEBI:78442"/>
        <dbReference type="ChEBI" id="CHEBI:78529"/>
        <dbReference type="ChEBI" id="CHEBI:456215"/>
        <dbReference type="EC" id="6.1.1.6"/>
    </reaction>
</comment>
<keyword evidence="4 10" id="KW-0479">Metal-binding</keyword>
<dbReference type="AlphaFoldDB" id="A0A2S8NV38"/>
<dbReference type="PANTHER" id="PTHR42918">
    <property type="entry name" value="LYSYL-TRNA SYNTHETASE"/>
    <property type="match status" value="1"/>
</dbReference>
<evidence type="ECO:0000256" key="4">
    <source>
        <dbReference type="ARBA" id="ARBA00022723"/>
    </source>
</evidence>
<dbReference type="GO" id="GO:0004824">
    <property type="term" value="F:lysine-tRNA ligase activity"/>
    <property type="evidence" value="ECO:0007669"/>
    <property type="project" value="UniProtKB-UniRule"/>
</dbReference>
<evidence type="ECO:0000256" key="10">
    <source>
        <dbReference type="HAMAP-Rule" id="MF_00252"/>
    </source>
</evidence>
<dbReference type="PANTHER" id="PTHR42918:SF15">
    <property type="entry name" value="LYSINE--TRNA LIGASE, CHLOROPLASTIC_MITOCHONDRIAL"/>
    <property type="match status" value="1"/>
</dbReference>
<dbReference type="InterPro" id="IPR004365">
    <property type="entry name" value="NA-bd_OB_tRNA"/>
</dbReference>
<dbReference type="HAMAP" id="MF_00252">
    <property type="entry name" value="Lys_tRNA_synth_class2"/>
    <property type="match status" value="1"/>
</dbReference>
<evidence type="ECO:0000256" key="2">
    <source>
        <dbReference type="ARBA" id="ARBA00011738"/>
    </source>
</evidence>
<dbReference type="CDD" id="cd04322">
    <property type="entry name" value="LysRS_N"/>
    <property type="match status" value="1"/>
</dbReference>
<name>A0A2S8NV38_9MOLU</name>
<evidence type="ECO:0000256" key="8">
    <source>
        <dbReference type="ARBA" id="ARBA00023146"/>
    </source>
</evidence>
<dbReference type="GO" id="GO:0005524">
    <property type="term" value="F:ATP binding"/>
    <property type="evidence" value="ECO:0007669"/>
    <property type="project" value="UniProtKB-UniRule"/>
</dbReference>
<evidence type="ECO:0000259" key="12">
    <source>
        <dbReference type="PROSITE" id="PS50862"/>
    </source>
</evidence>
<gene>
    <name evidence="10 13" type="primary">lysS</name>
    <name evidence="13" type="ORF">C6B37_00650</name>
</gene>
<evidence type="ECO:0000256" key="9">
    <source>
        <dbReference type="ARBA" id="ARBA00048573"/>
    </source>
</evidence>
<dbReference type="Gene3D" id="3.30.930.10">
    <property type="entry name" value="Bira Bifunctional Protein, Domain 2"/>
    <property type="match status" value="1"/>
</dbReference>
<keyword evidence="3 10" id="KW-0436">Ligase</keyword>
<evidence type="ECO:0000256" key="7">
    <source>
        <dbReference type="ARBA" id="ARBA00022917"/>
    </source>
</evidence>
<dbReference type="InterPro" id="IPR012340">
    <property type="entry name" value="NA-bd_OB-fold"/>
</dbReference>
<keyword evidence="5 10" id="KW-0547">Nucleotide-binding</keyword>
<dbReference type="Gene3D" id="2.40.50.140">
    <property type="entry name" value="Nucleic acid-binding proteins"/>
    <property type="match status" value="1"/>
</dbReference>
<comment type="subunit">
    <text evidence="2 10">Homodimer.</text>
</comment>
<keyword evidence="7 10" id="KW-0648">Protein biosynthesis</keyword>
<dbReference type="NCBIfam" id="NF001756">
    <property type="entry name" value="PRK00484.1"/>
    <property type="match status" value="1"/>
</dbReference>
<feature type="binding site" evidence="10">
    <location>
        <position position="409"/>
    </location>
    <ligand>
        <name>Mg(2+)</name>
        <dbReference type="ChEBI" id="CHEBI:18420"/>
        <label>2</label>
    </ligand>
</feature>
<dbReference type="Pfam" id="PF01336">
    <property type="entry name" value="tRNA_anti-codon"/>
    <property type="match status" value="1"/>
</dbReference>
<dbReference type="GO" id="GO:0000287">
    <property type="term" value="F:magnesium ion binding"/>
    <property type="evidence" value="ECO:0007669"/>
    <property type="project" value="UniProtKB-UniRule"/>
</dbReference>
<dbReference type="SUPFAM" id="SSF50249">
    <property type="entry name" value="Nucleic acid-binding proteins"/>
    <property type="match status" value="1"/>
</dbReference>
<organism evidence="13 14">
    <name type="scientific">Candidatus Phytoplasma phoenicium</name>
    <dbReference type="NCBI Taxonomy" id="198422"/>
    <lineage>
        <taxon>Bacteria</taxon>
        <taxon>Bacillati</taxon>
        <taxon>Mycoplasmatota</taxon>
        <taxon>Mollicutes</taxon>
        <taxon>Acholeplasmatales</taxon>
        <taxon>Acholeplasmataceae</taxon>
        <taxon>Candidatus Phytoplasma</taxon>
        <taxon>16SrIX (Pigeon pea witches'-broom group)</taxon>
    </lineage>
</organism>
<feature type="domain" description="Aminoacyl-transfer RNA synthetases class-II family profile" evidence="12">
    <location>
        <begin position="178"/>
        <end position="487"/>
    </location>
</feature>
<dbReference type="NCBIfam" id="TIGR00499">
    <property type="entry name" value="lysS_bact"/>
    <property type="match status" value="1"/>
</dbReference>
<keyword evidence="10" id="KW-0963">Cytoplasm</keyword>
<dbReference type="FunFam" id="2.40.50.140:FF:000024">
    <property type="entry name" value="Lysine--tRNA ligase"/>
    <property type="match status" value="1"/>
</dbReference>
<keyword evidence="14" id="KW-1185">Reference proteome</keyword>
<evidence type="ECO:0000256" key="6">
    <source>
        <dbReference type="ARBA" id="ARBA00022840"/>
    </source>
</evidence>
<dbReference type="GO" id="GO:0000049">
    <property type="term" value="F:tRNA binding"/>
    <property type="evidence" value="ECO:0007669"/>
    <property type="project" value="TreeGrafter"/>
</dbReference>
<keyword evidence="8 10" id="KW-0030">Aminoacyl-tRNA synthetase</keyword>
<dbReference type="InterPro" id="IPR006195">
    <property type="entry name" value="aa-tRNA-synth_II"/>
</dbReference>
<dbReference type="InterPro" id="IPR004364">
    <property type="entry name" value="Aa-tRNA-synt_II"/>
</dbReference>
<proteinExistence type="inferred from homology"/>
<evidence type="ECO:0000313" key="13">
    <source>
        <dbReference type="EMBL" id="PQP79877.1"/>
    </source>
</evidence>
<comment type="cofactor">
    <cofactor evidence="10 11">
        <name>Mg(2+)</name>
        <dbReference type="ChEBI" id="CHEBI:18420"/>
    </cofactor>
    <text evidence="10 11">Binds 3 Mg(2+) ions per subunit.</text>
</comment>
<evidence type="ECO:0000313" key="14">
    <source>
        <dbReference type="Proteomes" id="UP000238672"/>
    </source>
</evidence>
<dbReference type="InterPro" id="IPR002313">
    <property type="entry name" value="Lys-tRNA-ligase_II"/>
</dbReference>
<comment type="subcellular location">
    <subcellularLocation>
        <location evidence="10">Cytoplasm</location>
    </subcellularLocation>
</comment>
<dbReference type="InterPro" id="IPR045864">
    <property type="entry name" value="aa-tRNA-synth_II/BPL/LPL"/>
</dbReference>
<dbReference type="Pfam" id="PF00152">
    <property type="entry name" value="tRNA-synt_2"/>
    <property type="match status" value="1"/>
</dbReference>
<feature type="binding site" evidence="10">
    <location>
        <position position="409"/>
    </location>
    <ligand>
        <name>Mg(2+)</name>
        <dbReference type="ChEBI" id="CHEBI:18420"/>
        <label>1</label>
    </ligand>
</feature>
<evidence type="ECO:0000256" key="3">
    <source>
        <dbReference type="ARBA" id="ARBA00022598"/>
    </source>
</evidence>
<dbReference type="InterPro" id="IPR044136">
    <property type="entry name" value="Lys-tRNA-ligase_II_N"/>
</dbReference>
<dbReference type="PRINTS" id="PR00982">
    <property type="entry name" value="TRNASYNTHLYS"/>
</dbReference>
<accession>A0A2S8NV38</accession>
<dbReference type="GO" id="GO:0005829">
    <property type="term" value="C:cytosol"/>
    <property type="evidence" value="ECO:0007669"/>
    <property type="project" value="TreeGrafter"/>
</dbReference>
<dbReference type="InterPro" id="IPR018149">
    <property type="entry name" value="Lys-tRNA-synth_II_C"/>
</dbReference>
<keyword evidence="6 10" id="KW-0067">ATP-binding</keyword>
<dbReference type="CDD" id="cd00775">
    <property type="entry name" value="LysRS_core"/>
    <property type="match status" value="1"/>
</dbReference>
<dbReference type="EMBL" id="PUUG01000008">
    <property type="protein sequence ID" value="PQP79877.1"/>
    <property type="molecule type" value="Genomic_DNA"/>
</dbReference>
<dbReference type="PROSITE" id="PS50862">
    <property type="entry name" value="AA_TRNA_LIGASE_II"/>
    <property type="match status" value="1"/>
</dbReference>
<comment type="similarity">
    <text evidence="1 10">Belongs to the class-II aminoacyl-tRNA synthetase family.</text>
</comment>
<dbReference type="EC" id="6.1.1.6" evidence="10"/>
<dbReference type="SUPFAM" id="SSF55681">
    <property type="entry name" value="Class II aaRS and biotin synthetases"/>
    <property type="match status" value="1"/>
</dbReference>
<evidence type="ECO:0000256" key="1">
    <source>
        <dbReference type="ARBA" id="ARBA00008226"/>
    </source>
</evidence>
<reference evidence="13 14" key="1">
    <citation type="submission" date="2018-02" db="EMBL/GenBank/DDBJ databases">
        <title>Metagenomics reveals mixed infection of spiroplasma and phytoplasma in chicory.</title>
        <authorList>
            <person name="Polano C."/>
            <person name="Moruzzi S."/>
            <person name="Ermacora P."/>
            <person name="Ferrini F."/>
            <person name="Martini M."/>
            <person name="Firrao G."/>
        </authorList>
    </citation>
    <scope>NUCLEOTIDE SEQUENCE [LARGE SCALE GENOMIC DNA]</scope>
    <source>
        <strain evidence="13 14">ChiP</strain>
    </source>
</reference>
<sequence length="498" mass="58004">MEKILDQTQIRRNKIEQLKKLGVEPFYNDFIPKDNINDILSKYAFFTLEMLAEKKVYVTIAGRIILKRLQGKAGFCKMQDFNQDIQIYINAKLVDERSFQIYKIADLGDIVGVKGYLFFTKTNELTIKANEFIHLSKSLIPLPDKHKGLKNKEAIRKKRYIDLIINSQTRNIFLTRIKIIQEIRNFFNNLGFLEVETPILHSIYGGASAKPFVTYHNSLDSDFYLRIATELPLKKLIVGGMKAVYEIGRIFRNEGIDANHNPEFTTIEAYLAYSNMDGIMDLTEKCLKEVCQKILGTLDFQYKEQLISFSKFEKYDMLEIIYKHTGIDFRQNLSLAKCKELAKDKQVILENFYTKGDIIAAFFEKFVEHTLIQPTFIYNYPKEISPLAREIKENPLFVERFELFIAGKELVNAFSELNDPIKQRERLEEQLKQNKLGNEEAEEELDEDFIEALEHGMPPTGGMGMGIDRLVMFLTNTSNIRDVILFPHFKHNKKIKFK</sequence>
<protein>
    <recommendedName>
        <fullName evidence="10">Lysine--tRNA ligase</fullName>
        <ecNumber evidence="10">6.1.1.6</ecNumber>
    </recommendedName>
    <alternativeName>
        <fullName evidence="10">Lysyl-tRNA synthetase</fullName>
        <shortName evidence="10">LysRS</shortName>
    </alternativeName>
</protein>
<feature type="binding site" evidence="10">
    <location>
        <position position="402"/>
    </location>
    <ligand>
        <name>Mg(2+)</name>
        <dbReference type="ChEBI" id="CHEBI:18420"/>
        <label>1</label>
    </ligand>
</feature>
<evidence type="ECO:0000256" key="11">
    <source>
        <dbReference type="RuleBase" id="RU000336"/>
    </source>
</evidence>
<keyword evidence="10 11" id="KW-0460">Magnesium</keyword>
<comment type="caution">
    <text evidence="13">The sequence shown here is derived from an EMBL/GenBank/DDBJ whole genome shotgun (WGS) entry which is preliminary data.</text>
</comment>
<dbReference type="GO" id="GO:0006430">
    <property type="term" value="P:lysyl-tRNA aminoacylation"/>
    <property type="evidence" value="ECO:0007669"/>
    <property type="project" value="UniProtKB-UniRule"/>
</dbReference>
<dbReference type="Proteomes" id="UP000238672">
    <property type="component" value="Unassembled WGS sequence"/>
</dbReference>